<keyword evidence="3" id="KW-0843">Virulence</keyword>
<accession>A0A261UMF3</accession>
<evidence type="ECO:0000256" key="1">
    <source>
        <dbReference type="ARBA" id="ARBA00004551"/>
    </source>
</evidence>
<dbReference type="GO" id="GO:0033644">
    <property type="term" value="C:host cell membrane"/>
    <property type="evidence" value="ECO:0007669"/>
    <property type="project" value="UniProtKB-SubCell"/>
</dbReference>
<evidence type="ECO:0000313" key="7">
    <source>
        <dbReference type="EMBL" id="OZI62073.1"/>
    </source>
</evidence>
<dbReference type="Proteomes" id="UP000215767">
    <property type="component" value="Unassembled WGS sequence"/>
</dbReference>
<feature type="domain" description="Translocator protein BipB-like C-terminal" evidence="6">
    <location>
        <begin position="95"/>
        <end position="478"/>
    </location>
</feature>
<feature type="region of interest" description="Disordered" evidence="5">
    <location>
        <begin position="1"/>
        <end position="27"/>
    </location>
</feature>
<dbReference type="Pfam" id="PF04888">
    <property type="entry name" value="SseC"/>
    <property type="match status" value="1"/>
</dbReference>
<keyword evidence="8" id="KW-1185">Reference proteome</keyword>
<comment type="caution">
    <text evidence="7">The sequence shown here is derived from an EMBL/GenBank/DDBJ whole genome shotgun (WGS) entry which is preliminary data.</text>
</comment>
<dbReference type="EMBL" id="NEVS01000004">
    <property type="protein sequence ID" value="OZI62073.1"/>
    <property type="molecule type" value="Genomic_DNA"/>
</dbReference>
<gene>
    <name evidence="7" type="ORF">CAL28_22885</name>
</gene>
<evidence type="ECO:0000259" key="6">
    <source>
        <dbReference type="Pfam" id="PF04888"/>
    </source>
</evidence>
<evidence type="ECO:0000256" key="2">
    <source>
        <dbReference type="ARBA" id="ARBA00022870"/>
    </source>
</evidence>
<protein>
    <recommendedName>
        <fullName evidence="6">Translocator protein BipB-like C-terminal domain-containing protein</fullName>
    </recommendedName>
</protein>
<dbReference type="RefSeq" id="WP_094843457.1">
    <property type="nucleotide sequence ID" value="NZ_NEVS01000004.1"/>
</dbReference>
<dbReference type="InterPro" id="IPR006972">
    <property type="entry name" value="BipB-like_C"/>
</dbReference>
<evidence type="ECO:0000256" key="3">
    <source>
        <dbReference type="ARBA" id="ARBA00023026"/>
    </source>
</evidence>
<sequence length="496" mass="51999">MDTSFQNAAGLFWPTGTPAEAGRDSSALQPRTAVDLFVDALSQIVAKPSGMESKSSDEKPAGTLFDANGAPQLASPDEPSTPPLVAPSPLNLGYLVGEAQKLSKEANAAQVNGESNRINEQMQAHVDKIMDAKMNSIQEFEKKSSELAEKAGTWYNQLVGWVSENLGPYMPYIGVAVATVATIATGGAAWPMLAMAGLGLANHVLQKCDVHVIESVSKAIKAVGSVVSEKGADGLANMVGSILGVILSDPTPISKLFGTIAKAVGASKATIEKAEQWGQIFGMIVIVGANIAMTWGGGAANAVTKAASSAGNAAGSAASNVTKFVSDTLKSFLHAIEPYVSKLLQILRDSSGRFTELSALFKDVMQAAKTTTVGSLRGAATTLKDTAVAWQPRLDVGAKVGQSALNATNGLMGVGNGWQEFELSKAQYAVDITGADRRKLEQLLAISRDNVQDADEGTRRAMDRVGQNLKSDADMIKNYTHDLVDRAAIQSEQMTA</sequence>
<reference evidence="8" key="1">
    <citation type="submission" date="2017-05" db="EMBL/GenBank/DDBJ databases">
        <title>Complete and WGS of Bordetella genogroups.</title>
        <authorList>
            <person name="Spilker T."/>
            <person name="Lipuma J."/>
        </authorList>
    </citation>
    <scope>NUCLEOTIDE SEQUENCE [LARGE SCALE GENOMIC DNA]</scope>
    <source>
        <strain evidence="8">AU8856</strain>
    </source>
</reference>
<keyword evidence="2" id="KW-1043">Host membrane</keyword>
<evidence type="ECO:0000256" key="5">
    <source>
        <dbReference type="SAM" id="MobiDB-lite"/>
    </source>
</evidence>
<name>A0A261UMF3_9BORD</name>
<dbReference type="OrthoDB" id="8626844at2"/>
<evidence type="ECO:0000256" key="4">
    <source>
        <dbReference type="ARBA" id="ARBA00035640"/>
    </source>
</evidence>
<comment type="subcellular location">
    <subcellularLocation>
        <location evidence="1">Host membrane</location>
    </subcellularLocation>
</comment>
<dbReference type="AlphaFoldDB" id="A0A261UMF3"/>
<proteinExistence type="inferred from homology"/>
<evidence type="ECO:0000313" key="8">
    <source>
        <dbReference type="Proteomes" id="UP000215767"/>
    </source>
</evidence>
<organism evidence="7 8">
    <name type="scientific">Bordetella genomosp. 11</name>
    <dbReference type="NCBI Taxonomy" id="1416808"/>
    <lineage>
        <taxon>Bacteria</taxon>
        <taxon>Pseudomonadati</taxon>
        <taxon>Pseudomonadota</taxon>
        <taxon>Betaproteobacteria</taxon>
        <taxon>Burkholderiales</taxon>
        <taxon>Alcaligenaceae</taxon>
        <taxon>Bordetella</taxon>
    </lineage>
</organism>
<keyword evidence="2" id="KW-0472">Membrane</keyword>
<feature type="region of interest" description="Disordered" evidence="5">
    <location>
        <begin position="48"/>
        <end position="87"/>
    </location>
</feature>
<comment type="similarity">
    <text evidence="4">Belongs to the SctE/SipB/YopB family.</text>
</comment>